<dbReference type="EMBL" id="UINC01189355">
    <property type="protein sequence ID" value="SVE03005.1"/>
    <property type="molecule type" value="Genomic_DNA"/>
</dbReference>
<organism evidence="1">
    <name type="scientific">marine metagenome</name>
    <dbReference type="NCBI Taxonomy" id="408172"/>
    <lineage>
        <taxon>unclassified sequences</taxon>
        <taxon>metagenomes</taxon>
        <taxon>ecological metagenomes</taxon>
    </lineage>
</organism>
<protein>
    <submittedName>
        <fullName evidence="1">Uncharacterized protein</fullName>
    </submittedName>
</protein>
<proteinExistence type="predicted"/>
<sequence length="73" mass="7956">ERGQPRIKVFDKDGKFRALVAGPEAFDAEEHEQVDTDAELVSCQNGGIEVGLLGDKVVALDHTIASFRLFDLA</sequence>
<gene>
    <name evidence="1" type="ORF">METZ01_LOCUS455859</name>
</gene>
<feature type="non-terminal residue" evidence="1">
    <location>
        <position position="1"/>
    </location>
</feature>
<name>A0A383A6X9_9ZZZZ</name>
<evidence type="ECO:0000313" key="1">
    <source>
        <dbReference type="EMBL" id="SVE03005.1"/>
    </source>
</evidence>
<dbReference type="AlphaFoldDB" id="A0A383A6X9"/>
<reference evidence="1" key="1">
    <citation type="submission" date="2018-05" db="EMBL/GenBank/DDBJ databases">
        <authorList>
            <person name="Lanie J.A."/>
            <person name="Ng W.-L."/>
            <person name="Kazmierczak K.M."/>
            <person name="Andrzejewski T.M."/>
            <person name="Davidsen T.M."/>
            <person name="Wayne K.J."/>
            <person name="Tettelin H."/>
            <person name="Glass J.I."/>
            <person name="Rusch D."/>
            <person name="Podicherti R."/>
            <person name="Tsui H.-C.T."/>
            <person name="Winkler M.E."/>
        </authorList>
    </citation>
    <scope>NUCLEOTIDE SEQUENCE</scope>
</reference>
<accession>A0A383A6X9</accession>